<keyword evidence="2" id="KW-0472">Membrane</keyword>
<keyword evidence="2" id="KW-1133">Transmembrane helix</keyword>
<proteinExistence type="predicted"/>
<evidence type="ECO:0000256" key="1">
    <source>
        <dbReference type="SAM" id="MobiDB-lite"/>
    </source>
</evidence>
<feature type="transmembrane region" description="Helical" evidence="2">
    <location>
        <begin position="60"/>
        <end position="86"/>
    </location>
</feature>
<keyword evidence="2" id="KW-0812">Transmembrane</keyword>
<protein>
    <submittedName>
        <fullName evidence="3">Uncharacterized protein</fullName>
    </submittedName>
</protein>
<comment type="caution">
    <text evidence="3">The sequence shown here is derived from an EMBL/GenBank/DDBJ whole genome shotgun (WGS) entry which is preliminary data.</text>
</comment>
<organism evidence="3 4">
    <name type="scientific">Candidatus Portnoybacteria bacterium RIFCSPLOWO2_02_FULL_39_11</name>
    <dbReference type="NCBI Taxonomy" id="1802001"/>
    <lineage>
        <taxon>Bacteria</taxon>
        <taxon>Candidatus Portnoyibacteriota</taxon>
    </lineage>
</organism>
<evidence type="ECO:0000313" key="4">
    <source>
        <dbReference type="Proteomes" id="UP000177126"/>
    </source>
</evidence>
<sequence length="293" mass="30762">MKLSKSFLPKTLLKLKILFLGSLTTYLLFTAPPALAYELEVKLPGLPASVSDPGEYVRYLFIFGLSLAGFLAVGAVAVGGIKYILAGSSVGNVTDARNLIVGALMGVGLLLGSYLLLYTIDPNLVNLSPRQLDVINVPEPPSPPDSGLTEGATTPPGASEIKCKTNKICQDIQSGTLNNTLIKDLGSLPIEITVTETTGSHGCSSQDSCVAGAACGTSAHCAGRAADIRISNLNDSQKQQVLQTLSQDKCVDQLFYAGWPQYCRAGGGQDASKSKSCADHTDHIHYSVKANCA</sequence>
<name>A0A1G2FQV2_9BACT</name>
<gene>
    <name evidence="3" type="ORF">A3B04_02295</name>
</gene>
<dbReference type="EMBL" id="MHNF01000033">
    <property type="protein sequence ID" value="OGZ40423.1"/>
    <property type="molecule type" value="Genomic_DNA"/>
</dbReference>
<feature type="region of interest" description="Disordered" evidence="1">
    <location>
        <begin position="137"/>
        <end position="158"/>
    </location>
</feature>
<feature type="transmembrane region" description="Helical" evidence="2">
    <location>
        <begin position="98"/>
        <end position="120"/>
    </location>
</feature>
<evidence type="ECO:0000256" key="2">
    <source>
        <dbReference type="SAM" id="Phobius"/>
    </source>
</evidence>
<evidence type="ECO:0000313" key="3">
    <source>
        <dbReference type="EMBL" id="OGZ40423.1"/>
    </source>
</evidence>
<reference evidence="3 4" key="1">
    <citation type="journal article" date="2016" name="Nat. Commun.">
        <title>Thousands of microbial genomes shed light on interconnected biogeochemical processes in an aquifer system.</title>
        <authorList>
            <person name="Anantharaman K."/>
            <person name="Brown C.T."/>
            <person name="Hug L.A."/>
            <person name="Sharon I."/>
            <person name="Castelle C.J."/>
            <person name="Probst A.J."/>
            <person name="Thomas B.C."/>
            <person name="Singh A."/>
            <person name="Wilkins M.J."/>
            <person name="Karaoz U."/>
            <person name="Brodie E.L."/>
            <person name="Williams K.H."/>
            <person name="Hubbard S.S."/>
            <person name="Banfield J.F."/>
        </authorList>
    </citation>
    <scope>NUCLEOTIDE SEQUENCE [LARGE SCALE GENOMIC DNA]</scope>
</reference>
<dbReference type="AlphaFoldDB" id="A0A1G2FQV2"/>
<dbReference type="Proteomes" id="UP000177126">
    <property type="component" value="Unassembled WGS sequence"/>
</dbReference>
<accession>A0A1G2FQV2</accession>